<keyword evidence="2 4" id="KW-0472">Membrane</keyword>
<dbReference type="InterPro" id="IPR050330">
    <property type="entry name" value="Bact_OuterMem_StrucFunc"/>
</dbReference>
<protein>
    <submittedName>
        <fullName evidence="8">OmpA family protein</fullName>
    </submittedName>
</protein>
<proteinExistence type="predicted"/>
<dbReference type="PRINTS" id="PR01021">
    <property type="entry name" value="OMPADOMAIN"/>
</dbReference>
<name>A0A5C8PTM1_9HYPH</name>
<keyword evidence="6" id="KW-0732">Signal</keyword>
<dbReference type="RefSeq" id="WP_147846096.1">
    <property type="nucleotide sequence ID" value="NZ_VDUZ01000005.1"/>
</dbReference>
<keyword evidence="9" id="KW-1185">Reference proteome</keyword>
<dbReference type="AlphaFoldDB" id="A0A5C8PTM1"/>
<feature type="domain" description="OmpA-like" evidence="7">
    <location>
        <begin position="27"/>
        <end position="144"/>
    </location>
</feature>
<evidence type="ECO:0000256" key="1">
    <source>
        <dbReference type="ARBA" id="ARBA00004442"/>
    </source>
</evidence>
<dbReference type="PROSITE" id="PS51257">
    <property type="entry name" value="PROKAR_LIPOPROTEIN"/>
    <property type="match status" value="1"/>
</dbReference>
<evidence type="ECO:0000256" key="2">
    <source>
        <dbReference type="ARBA" id="ARBA00023136"/>
    </source>
</evidence>
<dbReference type="PANTHER" id="PTHR30329">
    <property type="entry name" value="STATOR ELEMENT OF FLAGELLAR MOTOR COMPLEX"/>
    <property type="match status" value="1"/>
</dbReference>
<evidence type="ECO:0000259" key="7">
    <source>
        <dbReference type="PROSITE" id="PS51123"/>
    </source>
</evidence>
<dbReference type="OrthoDB" id="189250at2"/>
<dbReference type="Pfam" id="PF00691">
    <property type="entry name" value="OmpA"/>
    <property type="match status" value="1"/>
</dbReference>
<comment type="subcellular location">
    <subcellularLocation>
        <location evidence="1">Cell outer membrane</location>
    </subcellularLocation>
</comment>
<dbReference type="InterPro" id="IPR006664">
    <property type="entry name" value="OMP_bac"/>
</dbReference>
<feature type="chain" id="PRO_5023066090" evidence="6">
    <location>
        <begin position="25"/>
        <end position="204"/>
    </location>
</feature>
<comment type="caution">
    <text evidence="8">The sequence shown here is derived from an EMBL/GenBank/DDBJ whole genome shotgun (WGS) entry which is preliminary data.</text>
</comment>
<sequence>MVNKFLVLSAAALLMSACQQPEPAATPPTPPPATSFMVFFDWNSATLSAQAQSTLRQAAAADKSQGNAPITATGHTDRSGLDDYNMALSLRRADAVRNALGREGVPPAVISTVGKGESQPLVPTADGVREPQNRRVEVVIGQLGNDAAYCRELSVRYRRFLGNVRADGDAANAIYNCDSGNPAAGIPVLEQRLTDARIPLPPRV</sequence>
<evidence type="ECO:0000256" key="4">
    <source>
        <dbReference type="PROSITE-ProRule" id="PRU00473"/>
    </source>
</evidence>
<dbReference type="PROSITE" id="PS51123">
    <property type="entry name" value="OMPA_2"/>
    <property type="match status" value="1"/>
</dbReference>
<feature type="signal peptide" evidence="6">
    <location>
        <begin position="1"/>
        <end position="24"/>
    </location>
</feature>
<gene>
    <name evidence="8" type="ORF">FHP25_06535</name>
</gene>
<evidence type="ECO:0000256" key="3">
    <source>
        <dbReference type="ARBA" id="ARBA00023237"/>
    </source>
</evidence>
<reference evidence="8 9" key="1">
    <citation type="submission" date="2019-06" db="EMBL/GenBank/DDBJ databases">
        <title>New taxonomy in bacterial strain CC-CFT640, isolated from vineyard.</title>
        <authorList>
            <person name="Lin S.-Y."/>
            <person name="Tsai C.-F."/>
            <person name="Young C.-C."/>
        </authorList>
    </citation>
    <scope>NUCLEOTIDE SEQUENCE [LARGE SCALE GENOMIC DNA]</scope>
    <source>
        <strain evidence="8 9">CC-CFT640</strain>
    </source>
</reference>
<dbReference type="GO" id="GO:0009279">
    <property type="term" value="C:cell outer membrane"/>
    <property type="evidence" value="ECO:0007669"/>
    <property type="project" value="UniProtKB-SubCell"/>
</dbReference>
<keyword evidence="3" id="KW-0998">Cell outer membrane</keyword>
<dbReference type="Proteomes" id="UP000321638">
    <property type="component" value="Unassembled WGS sequence"/>
</dbReference>
<evidence type="ECO:0000256" key="6">
    <source>
        <dbReference type="SAM" id="SignalP"/>
    </source>
</evidence>
<dbReference type="SUPFAM" id="SSF103088">
    <property type="entry name" value="OmpA-like"/>
    <property type="match status" value="1"/>
</dbReference>
<dbReference type="InterPro" id="IPR036737">
    <property type="entry name" value="OmpA-like_sf"/>
</dbReference>
<feature type="compositionally biased region" description="Polar residues" evidence="5">
    <location>
        <begin position="64"/>
        <end position="74"/>
    </location>
</feature>
<dbReference type="Gene3D" id="3.30.1330.60">
    <property type="entry name" value="OmpA-like domain"/>
    <property type="match status" value="1"/>
</dbReference>
<evidence type="ECO:0000313" key="9">
    <source>
        <dbReference type="Proteomes" id="UP000321638"/>
    </source>
</evidence>
<evidence type="ECO:0000313" key="8">
    <source>
        <dbReference type="EMBL" id="TXL79588.1"/>
    </source>
</evidence>
<feature type="region of interest" description="Disordered" evidence="5">
    <location>
        <begin position="58"/>
        <end position="78"/>
    </location>
</feature>
<accession>A0A5C8PTM1</accession>
<dbReference type="CDD" id="cd07185">
    <property type="entry name" value="OmpA_C-like"/>
    <property type="match status" value="1"/>
</dbReference>
<organism evidence="8 9">
    <name type="scientific">Vineibacter terrae</name>
    <dbReference type="NCBI Taxonomy" id="2586908"/>
    <lineage>
        <taxon>Bacteria</taxon>
        <taxon>Pseudomonadati</taxon>
        <taxon>Pseudomonadota</taxon>
        <taxon>Alphaproteobacteria</taxon>
        <taxon>Hyphomicrobiales</taxon>
        <taxon>Vineibacter</taxon>
    </lineage>
</organism>
<dbReference type="InterPro" id="IPR006665">
    <property type="entry name" value="OmpA-like"/>
</dbReference>
<evidence type="ECO:0000256" key="5">
    <source>
        <dbReference type="SAM" id="MobiDB-lite"/>
    </source>
</evidence>
<dbReference type="PANTHER" id="PTHR30329:SF21">
    <property type="entry name" value="LIPOPROTEIN YIAD-RELATED"/>
    <property type="match status" value="1"/>
</dbReference>
<dbReference type="EMBL" id="VDUZ01000005">
    <property type="protein sequence ID" value="TXL79588.1"/>
    <property type="molecule type" value="Genomic_DNA"/>
</dbReference>